<evidence type="ECO:0000313" key="3">
    <source>
        <dbReference type="Proteomes" id="UP000253426"/>
    </source>
</evidence>
<keyword evidence="1" id="KW-0812">Transmembrane</keyword>
<reference evidence="2 3" key="1">
    <citation type="submission" date="2018-06" db="EMBL/GenBank/DDBJ databases">
        <title>Genomic Encyclopedia of Type Strains, Phase IV (KMG-IV): sequencing the most valuable type-strain genomes for metagenomic binning, comparative biology and taxonomic classification.</title>
        <authorList>
            <person name="Goeker M."/>
        </authorList>
    </citation>
    <scope>NUCLEOTIDE SEQUENCE [LARGE SCALE GENOMIC DNA]</scope>
    <source>
        <strain evidence="2 3">DSM 25532</strain>
    </source>
</reference>
<keyword evidence="1" id="KW-1133">Transmembrane helix</keyword>
<protein>
    <submittedName>
        <fullName evidence="2">Uncharacterized protein</fullName>
    </submittedName>
</protein>
<dbReference type="Proteomes" id="UP000253426">
    <property type="component" value="Unassembled WGS sequence"/>
</dbReference>
<proteinExistence type="predicted"/>
<keyword evidence="3" id="KW-1185">Reference proteome</keyword>
<sequence length="200" mass="22551">MRIRGGLSTLAISMLRHPAKLAALILLLAVSGAAIYYTAQMRMKTPPRITVVREEWLPRGNIPNAYLRIHYEMKNTTMFPVLVHWVNIQGPDSMFGGDFDSEKDALLLKPGQVRKRSINITIPDGEPFMNAAFLVSWEPGAARRLGPLVYKLDLFRRKLLKRYPPDPFAPPGSPDAPLLLGERSDLLESMRFERPKSTTP</sequence>
<organism evidence="2 3">
    <name type="scientific">Roseimicrobium gellanilyticum</name>
    <dbReference type="NCBI Taxonomy" id="748857"/>
    <lineage>
        <taxon>Bacteria</taxon>
        <taxon>Pseudomonadati</taxon>
        <taxon>Verrucomicrobiota</taxon>
        <taxon>Verrucomicrobiia</taxon>
        <taxon>Verrucomicrobiales</taxon>
        <taxon>Verrucomicrobiaceae</taxon>
        <taxon>Roseimicrobium</taxon>
    </lineage>
</organism>
<accession>A0A366H5X9</accession>
<dbReference type="EMBL" id="QNRR01000016">
    <property type="protein sequence ID" value="RBP36623.1"/>
    <property type="molecule type" value="Genomic_DNA"/>
</dbReference>
<feature type="transmembrane region" description="Helical" evidence="1">
    <location>
        <begin position="21"/>
        <end position="39"/>
    </location>
</feature>
<gene>
    <name evidence="2" type="ORF">DES53_11662</name>
</gene>
<evidence type="ECO:0000256" key="1">
    <source>
        <dbReference type="SAM" id="Phobius"/>
    </source>
</evidence>
<keyword evidence="1" id="KW-0472">Membrane</keyword>
<comment type="caution">
    <text evidence="2">The sequence shown here is derived from an EMBL/GenBank/DDBJ whole genome shotgun (WGS) entry which is preliminary data.</text>
</comment>
<name>A0A366H5X9_9BACT</name>
<dbReference type="AlphaFoldDB" id="A0A366H5X9"/>
<evidence type="ECO:0000313" key="2">
    <source>
        <dbReference type="EMBL" id="RBP36623.1"/>
    </source>
</evidence>